<dbReference type="Proteomes" id="UP000694050">
    <property type="component" value="Unassembled WGS sequence"/>
</dbReference>
<name>A0A8J5NJZ8_FUSOX</name>
<dbReference type="EMBL" id="JAELUQ010000011">
    <property type="protein sequence ID" value="KAG7405959.1"/>
    <property type="molecule type" value="Genomic_DNA"/>
</dbReference>
<sequence>MTLPPPNDGVVLACAVFCVSRGPLKPTRPQRGRRGCMRSESQNEIRLPTLNLGHGSHSLNPQRVEHPS</sequence>
<reference evidence="1" key="1">
    <citation type="submission" date="2021-04" db="EMBL/GenBank/DDBJ databases">
        <title>First draft genome resource for Brassicaceae pathogens Fusarium oxysporum f. sp. raphani and Fusarium oxysporum f. sp. rapae.</title>
        <authorList>
            <person name="Asai S."/>
        </authorList>
    </citation>
    <scope>NUCLEOTIDE SEQUENCE</scope>
    <source>
        <strain evidence="1">Tf1208</strain>
    </source>
</reference>
<evidence type="ECO:0000313" key="1">
    <source>
        <dbReference type="EMBL" id="KAG7405959.1"/>
    </source>
</evidence>
<evidence type="ECO:0000313" key="2">
    <source>
        <dbReference type="Proteomes" id="UP000694050"/>
    </source>
</evidence>
<accession>A0A8J5NJZ8</accession>
<protein>
    <submittedName>
        <fullName evidence="1">Uncharacterized protein</fullName>
    </submittedName>
</protein>
<comment type="caution">
    <text evidence="1">The sequence shown here is derived from an EMBL/GenBank/DDBJ whole genome shotgun (WGS) entry which is preliminary data.</text>
</comment>
<dbReference type="AlphaFoldDB" id="A0A8J5NJZ8"/>
<proteinExistence type="predicted"/>
<organism evidence="1 2">
    <name type="scientific">Fusarium oxysporum f. sp. rapae</name>
    <dbReference type="NCBI Taxonomy" id="485398"/>
    <lineage>
        <taxon>Eukaryota</taxon>
        <taxon>Fungi</taxon>
        <taxon>Dikarya</taxon>
        <taxon>Ascomycota</taxon>
        <taxon>Pezizomycotina</taxon>
        <taxon>Sordariomycetes</taxon>
        <taxon>Hypocreomycetidae</taxon>
        <taxon>Hypocreales</taxon>
        <taxon>Nectriaceae</taxon>
        <taxon>Fusarium</taxon>
        <taxon>Fusarium oxysporum species complex</taxon>
    </lineage>
</organism>
<gene>
    <name evidence="1" type="ORF">Forpe1208_v013604</name>
</gene>